<comment type="function">
    <text evidence="11">Component of the F(0) channel, it forms part of the peripheral stalk, linking F(1) to F(0). The b'-subunit is a diverged and duplicated form of b found in plants and photosynthetic bacteria.</text>
</comment>
<dbReference type="CDD" id="cd06503">
    <property type="entry name" value="ATP-synt_Fo_b"/>
    <property type="match status" value="1"/>
</dbReference>
<comment type="function">
    <text evidence="10 13">F(1)F(0) ATP synthase produces ATP from ADP in the presence of a proton or sodium gradient. F-type ATPases consist of two structural domains, F(1) containing the extramembraneous catalytic core and F(0) containing the membrane proton channel, linked together by a central stalk and a peripheral stalk. During catalysis, ATP synthesis in the catalytic domain of F(1) is coupled via a rotary mechanism of the central stalk subunits to proton translocation.</text>
</comment>
<evidence type="ECO:0000256" key="12">
    <source>
        <dbReference type="ARBA" id="ARBA00037847"/>
    </source>
</evidence>
<dbReference type="GO" id="GO:0046961">
    <property type="term" value="F:proton-transporting ATPase activity, rotational mechanism"/>
    <property type="evidence" value="ECO:0007669"/>
    <property type="project" value="TreeGrafter"/>
</dbReference>
<keyword evidence="6 13" id="KW-1133">Transmembrane helix</keyword>
<keyword evidence="2 13" id="KW-0813">Transport</keyword>
<keyword evidence="16" id="KW-1185">Reference proteome</keyword>
<dbReference type="GO" id="GO:0005886">
    <property type="term" value="C:plasma membrane"/>
    <property type="evidence" value="ECO:0007669"/>
    <property type="project" value="UniProtKB-SubCell"/>
</dbReference>
<dbReference type="STRING" id="282197.SAMN04488517_102127"/>
<keyword evidence="4 13" id="KW-0812">Transmembrane</keyword>
<comment type="subcellular location">
    <subcellularLocation>
        <location evidence="13">Cell membrane</location>
        <topology evidence="13">Single-pass membrane protein</topology>
    </subcellularLocation>
    <subcellularLocation>
        <location evidence="12">Endomembrane system</location>
        <topology evidence="12">Single-pass membrane protein</topology>
    </subcellularLocation>
</comment>
<dbReference type="GO" id="GO:0046933">
    <property type="term" value="F:proton-transporting ATP synthase activity, rotational mechanism"/>
    <property type="evidence" value="ECO:0007669"/>
    <property type="project" value="UniProtKB-UniRule"/>
</dbReference>
<comment type="subunit">
    <text evidence="13">F-type ATPases have 2 components, F(1) - the catalytic core - and F(0) - the membrane proton channel. F(1) has five subunits: alpha(3), beta(3), gamma(1), delta(1), epsilon(1). F(0) has three main subunits: a(1), b(2) and c(10-14). The alpha and beta chains form an alternating ring which encloses part of the gamma chain. F(1) is attached to F(0) by a central stalk formed by the gamma and epsilon chains, while a peripheral stalk is formed by the delta and b chains.</text>
</comment>
<name>A0A0M6XRP2_9RHOB</name>
<keyword evidence="9 13" id="KW-0066">ATP synthesis</keyword>
<keyword evidence="7 13" id="KW-0406">Ion transport</keyword>
<evidence type="ECO:0000256" key="5">
    <source>
        <dbReference type="ARBA" id="ARBA00022781"/>
    </source>
</evidence>
<evidence type="ECO:0000256" key="6">
    <source>
        <dbReference type="ARBA" id="ARBA00022989"/>
    </source>
</evidence>
<dbReference type="InterPro" id="IPR002146">
    <property type="entry name" value="ATP_synth_b/b'su_bac/chlpt"/>
</dbReference>
<dbReference type="GO" id="GO:0012505">
    <property type="term" value="C:endomembrane system"/>
    <property type="evidence" value="ECO:0007669"/>
    <property type="project" value="UniProtKB-SubCell"/>
</dbReference>
<comment type="similarity">
    <text evidence="1 13 14">Belongs to the ATPase B chain family.</text>
</comment>
<gene>
    <name evidence="15" type="primary">atpF_2</name>
    <name evidence="13" type="synonym">atpF</name>
    <name evidence="15" type="ORF">JAN5088_02079</name>
</gene>
<sequence>MSIDWITVAAQIVNFLVLVWLLKRFLYRPILDGIDARERAIADRMGEAARIREAAKASEARHMAEIARLREGREGVMAEVRAEAEAERDALLSETRARLAREREARDAERAEEVRRHTADLQRRGAEAIVALTRKALADLADQSLEARIVARALPRVIDRTGDLASAAGDSREAVVTTREDLPADVRRDVETRLSDALPDVAITFRTDPAQSPGLILRLGGAQLGWTVEGYLDGLERMLDGRGGAADAA</sequence>
<evidence type="ECO:0000256" key="14">
    <source>
        <dbReference type="RuleBase" id="RU003848"/>
    </source>
</evidence>
<evidence type="ECO:0000256" key="7">
    <source>
        <dbReference type="ARBA" id="ARBA00023065"/>
    </source>
</evidence>
<dbReference type="EMBL" id="CXPG01000020">
    <property type="protein sequence ID" value="CTQ33297.1"/>
    <property type="molecule type" value="Genomic_DNA"/>
</dbReference>
<evidence type="ECO:0000256" key="13">
    <source>
        <dbReference type="HAMAP-Rule" id="MF_01398"/>
    </source>
</evidence>
<keyword evidence="8 13" id="KW-0472">Membrane</keyword>
<evidence type="ECO:0000256" key="2">
    <source>
        <dbReference type="ARBA" id="ARBA00022448"/>
    </source>
</evidence>
<dbReference type="OrthoDB" id="466272at2"/>
<accession>A0A0M6XRP2</accession>
<evidence type="ECO:0000256" key="1">
    <source>
        <dbReference type="ARBA" id="ARBA00005513"/>
    </source>
</evidence>
<dbReference type="RefSeq" id="WP_055682726.1">
    <property type="nucleotide sequence ID" value="NZ_CXPG01000020.1"/>
</dbReference>
<evidence type="ECO:0000256" key="8">
    <source>
        <dbReference type="ARBA" id="ARBA00023136"/>
    </source>
</evidence>
<dbReference type="PANTHER" id="PTHR33445">
    <property type="entry name" value="ATP SYNTHASE SUBUNIT B', CHLOROPLASTIC"/>
    <property type="match status" value="1"/>
</dbReference>
<proteinExistence type="inferred from homology"/>
<evidence type="ECO:0000256" key="3">
    <source>
        <dbReference type="ARBA" id="ARBA00022547"/>
    </source>
</evidence>
<evidence type="ECO:0000256" key="10">
    <source>
        <dbReference type="ARBA" id="ARBA00025198"/>
    </source>
</evidence>
<keyword evidence="3 13" id="KW-0138">CF(0)</keyword>
<evidence type="ECO:0000256" key="4">
    <source>
        <dbReference type="ARBA" id="ARBA00022692"/>
    </source>
</evidence>
<dbReference type="GO" id="GO:0045259">
    <property type="term" value="C:proton-transporting ATP synthase complex"/>
    <property type="evidence" value="ECO:0007669"/>
    <property type="project" value="UniProtKB-KW"/>
</dbReference>
<dbReference type="PANTHER" id="PTHR33445:SF2">
    <property type="entry name" value="ATP SYNTHASE SUBUNIT B', CHLOROPLASTIC"/>
    <property type="match status" value="1"/>
</dbReference>
<evidence type="ECO:0000313" key="15">
    <source>
        <dbReference type="EMBL" id="CTQ33297.1"/>
    </source>
</evidence>
<feature type="transmembrane region" description="Helical" evidence="13">
    <location>
        <begin position="6"/>
        <end position="22"/>
    </location>
</feature>
<dbReference type="InterPro" id="IPR000711">
    <property type="entry name" value="ATPase_OSCP/dsu"/>
</dbReference>
<keyword evidence="5 13" id="KW-0375">Hydrogen ion transport</keyword>
<reference evidence="15 16" key="1">
    <citation type="submission" date="2015-07" db="EMBL/GenBank/DDBJ databases">
        <authorList>
            <person name="Noorani M."/>
        </authorList>
    </citation>
    <scope>NUCLEOTIDE SEQUENCE [LARGE SCALE GENOMIC DNA]</scope>
    <source>
        <strain evidence="15 16">CECT 5088</strain>
    </source>
</reference>
<evidence type="ECO:0000256" key="11">
    <source>
        <dbReference type="ARBA" id="ARBA00025614"/>
    </source>
</evidence>
<dbReference type="Proteomes" id="UP000048908">
    <property type="component" value="Unassembled WGS sequence"/>
</dbReference>
<dbReference type="Pfam" id="PF00430">
    <property type="entry name" value="ATP-synt_B"/>
    <property type="match status" value="1"/>
</dbReference>
<evidence type="ECO:0000313" key="16">
    <source>
        <dbReference type="Proteomes" id="UP000048908"/>
    </source>
</evidence>
<dbReference type="AlphaFoldDB" id="A0A0M6XRP2"/>
<evidence type="ECO:0000256" key="9">
    <source>
        <dbReference type="ARBA" id="ARBA00023310"/>
    </source>
</evidence>
<dbReference type="InterPro" id="IPR050059">
    <property type="entry name" value="ATP_synthase_B_chain"/>
</dbReference>
<dbReference type="Pfam" id="PF00213">
    <property type="entry name" value="OSCP"/>
    <property type="match status" value="1"/>
</dbReference>
<keyword evidence="13" id="KW-1003">Cell membrane</keyword>
<dbReference type="HAMAP" id="MF_01398">
    <property type="entry name" value="ATP_synth_b_bprime"/>
    <property type="match status" value="1"/>
</dbReference>
<protein>
    <recommendedName>
        <fullName evidence="13">ATP synthase subunit b</fullName>
    </recommendedName>
    <alternativeName>
        <fullName evidence="13">ATP synthase F(0) sector subunit b</fullName>
    </alternativeName>
    <alternativeName>
        <fullName evidence="13">ATPase subunit I</fullName>
    </alternativeName>
    <alternativeName>
        <fullName evidence="13">F-type ATPase subunit b</fullName>
        <shortName evidence="13">F-ATPase subunit b</shortName>
    </alternativeName>
</protein>
<organism evidence="15 16">
    <name type="scientific">Jannaschia rubra</name>
    <dbReference type="NCBI Taxonomy" id="282197"/>
    <lineage>
        <taxon>Bacteria</taxon>
        <taxon>Pseudomonadati</taxon>
        <taxon>Pseudomonadota</taxon>
        <taxon>Alphaproteobacteria</taxon>
        <taxon>Rhodobacterales</taxon>
        <taxon>Roseobacteraceae</taxon>
        <taxon>Jannaschia</taxon>
    </lineage>
</organism>